<evidence type="ECO:0000259" key="2">
    <source>
        <dbReference type="PROSITE" id="PS50191"/>
    </source>
</evidence>
<organism evidence="8">
    <name type="scientific">Thrips palmi</name>
    <name type="common">Melon thrips</name>
    <dbReference type="NCBI Taxonomy" id="161013"/>
    <lineage>
        <taxon>Eukaryota</taxon>
        <taxon>Metazoa</taxon>
        <taxon>Ecdysozoa</taxon>
        <taxon>Arthropoda</taxon>
        <taxon>Hexapoda</taxon>
        <taxon>Insecta</taxon>
        <taxon>Pterygota</taxon>
        <taxon>Neoptera</taxon>
        <taxon>Paraneoptera</taxon>
        <taxon>Thysanoptera</taxon>
        <taxon>Terebrantia</taxon>
        <taxon>Thripoidea</taxon>
        <taxon>Thripidae</taxon>
        <taxon>Thrips</taxon>
    </lineage>
</organism>
<dbReference type="SMART" id="SM00516">
    <property type="entry name" value="SEC14"/>
    <property type="match status" value="1"/>
</dbReference>
<reference evidence="4 5" key="1">
    <citation type="submission" date="2025-04" db="UniProtKB">
        <authorList>
            <consortium name="RefSeq"/>
        </authorList>
    </citation>
    <scope>IDENTIFICATION</scope>
    <source>
        <tissue evidence="4 5">Total insect</tissue>
    </source>
</reference>
<dbReference type="GeneID" id="117642568"/>
<dbReference type="Pfam" id="PF00650">
    <property type="entry name" value="CRAL_TRIO"/>
    <property type="match status" value="1"/>
</dbReference>
<dbReference type="RefSeq" id="XP_034236747.1">
    <property type="nucleotide sequence ID" value="XM_034380856.1"/>
</dbReference>
<dbReference type="InterPro" id="IPR036273">
    <property type="entry name" value="CRAL/TRIO_N_dom_sf"/>
</dbReference>
<dbReference type="GO" id="GO:1902936">
    <property type="term" value="F:phosphatidylinositol bisphosphate binding"/>
    <property type="evidence" value="ECO:0007669"/>
    <property type="project" value="TreeGrafter"/>
</dbReference>
<dbReference type="RefSeq" id="XP_034236746.1">
    <property type="nucleotide sequence ID" value="XM_034380855.1"/>
</dbReference>
<dbReference type="Gene3D" id="1.10.8.20">
    <property type="entry name" value="N-terminal domain of phosphatidylinositol transfer protein sec14p"/>
    <property type="match status" value="1"/>
</dbReference>
<dbReference type="PANTHER" id="PTHR10174:SF230">
    <property type="entry name" value="ALPHA-TOCOPHEROL TRANSFER PROTEIN-LIKE"/>
    <property type="match status" value="1"/>
</dbReference>
<protein>
    <submittedName>
        <fullName evidence="4 5">Retinol-binding protein pinta</fullName>
    </submittedName>
</protein>
<dbReference type="InterPro" id="IPR001251">
    <property type="entry name" value="CRAL-TRIO_dom"/>
</dbReference>
<evidence type="ECO:0000313" key="3">
    <source>
        <dbReference type="Proteomes" id="UP000515158"/>
    </source>
</evidence>
<feature type="region of interest" description="Disordered" evidence="1">
    <location>
        <begin position="282"/>
        <end position="314"/>
    </location>
</feature>
<evidence type="ECO:0000313" key="6">
    <source>
        <dbReference type="RefSeq" id="XP_034236748.1"/>
    </source>
</evidence>
<gene>
    <name evidence="4 5 6 7 8" type="primary">LOC117642568</name>
</gene>
<keyword evidence="3" id="KW-1185">Reference proteome</keyword>
<dbReference type="KEGG" id="tpal:117642568"/>
<dbReference type="InterPro" id="IPR036865">
    <property type="entry name" value="CRAL-TRIO_dom_sf"/>
</dbReference>
<dbReference type="SUPFAM" id="SSF46938">
    <property type="entry name" value="CRAL/TRIO N-terminal domain"/>
    <property type="match status" value="1"/>
</dbReference>
<accession>A0A6P8YJ66</accession>
<dbReference type="RefSeq" id="XP_034236751.1">
    <property type="nucleotide sequence ID" value="XM_034380860.1"/>
</dbReference>
<feature type="compositionally biased region" description="Basic and acidic residues" evidence="1">
    <location>
        <begin position="282"/>
        <end position="301"/>
    </location>
</feature>
<dbReference type="SUPFAM" id="SSF52087">
    <property type="entry name" value="CRAL/TRIO domain"/>
    <property type="match status" value="1"/>
</dbReference>
<feature type="domain" description="CRAL-TRIO" evidence="2">
    <location>
        <begin position="89"/>
        <end position="261"/>
    </location>
</feature>
<dbReference type="PRINTS" id="PR00180">
    <property type="entry name" value="CRETINALDHBP"/>
</dbReference>
<dbReference type="Gene3D" id="3.40.525.10">
    <property type="entry name" value="CRAL-TRIO lipid binding domain"/>
    <property type="match status" value="1"/>
</dbReference>
<dbReference type="RefSeq" id="XP_034236748.1">
    <property type="nucleotide sequence ID" value="XM_034380857.1"/>
</dbReference>
<evidence type="ECO:0000313" key="4">
    <source>
        <dbReference type="RefSeq" id="XP_034236746.1"/>
    </source>
</evidence>
<dbReference type="RefSeq" id="XP_034236749.1">
    <property type="nucleotide sequence ID" value="XM_034380858.1"/>
</dbReference>
<evidence type="ECO:0000256" key="1">
    <source>
        <dbReference type="SAM" id="MobiDB-lite"/>
    </source>
</evidence>
<evidence type="ECO:0000313" key="7">
    <source>
        <dbReference type="RefSeq" id="XP_034236749.1"/>
    </source>
</evidence>
<dbReference type="AlphaFoldDB" id="A0A6P8YJ66"/>
<dbReference type="CDD" id="cd00170">
    <property type="entry name" value="SEC14"/>
    <property type="match status" value="1"/>
</dbReference>
<name>A0A6P8YJ66_THRPL</name>
<proteinExistence type="predicted"/>
<evidence type="ECO:0000313" key="5">
    <source>
        <dbReference type="RefSeq" id="XP_034236747.1"/>
    </source>
</evidence>
<dbReference type="PROSITE" id="PS50191">
    <property type="entry name" value="CRAL_TRIO"/>
    <property type="match status" value="1"/>
</dbReference>
<sequence>MTLVQPNPEMQLRIRSELNEDVSTRDDDLQHIKEWLTRQPHLPKFDDDSRIMTFLRGCKFSREKCKRKLDMYFTMRTAAPEFFANRDPTSPEIKDVMRLAYLPPLPGVTPDGRRVCIFRAATNNVEEFDLPSVHNGMKVVMMIGDIRLKEESTGVAGDVYILDAAIATPANFAAHFSKFTPALVKKFFVCVQEGYPVKVKEVHVVNASPLVDTIINFVKPFIKEKIRNRIHVHSDGFETLYKYVPKEMLPEEYGGNAGPVSKINEDWIKKMESYKEWFAEQENVKADESKRPGKPKTHDDLFGMEGSFRQLSID</sequence>
<dbReference type="OrthoDB" id="6682367at2759"/>
<dbReference type="Gene3D" id="1.20.5.1200">
    <property type="entry name" value="Alpha-tocopherol transfer"/>
    <property type="match status" value="1"/>
</dbReference>
<dbReference type="PANTHER" id="PTHR10174">
    <property type="entry name" value="ALPHA-TOCOPHEROL TRANSFER PROTEIN-RELATED"/>
    <property type="match status" value="1"/>
</dbReference>
<dbReference type="GO" id="GO:0016020">
    <property type="term" value="C:membrane"/>
    <property type="evidence" value="ECO:0007669"/>
    <property type="project" value="TreeGrafter"/>
</dbReference>
<dbReference type="Proteomes" id="UP000515158">
    <property type="component" value="Unplaced"/>
</dbReference>
<evidence type="ECO:0000313" key="8">
    <source>
        <dbReference type="RefSeq" id="XP_034236751.1"/>
    </source>
</evidence>